<accession>H0X756</accession>
<dbReference type="FunCoup" id="H0X756">
    <property type="interactions" value="15"/>
</dbReference>
<dbReference type="InterPro" id="IPR031364">
    <property type="entry name" value="GC_assoc_lym"/>
</dbReference>
<dbReference type="GeneTree" id="ENSGT00940000158134"/>
<dbReference type="Ensembl" id="ENSOGAT00000012541.2">
    <property type="protein sequence ID" value="ENSOGAP00000011229.2"/>
    <property type="gene ID" value="ENSOGAG00000012539.2"/>
</dbReference>
<keyword evidence="3" id="KW-1185">Reference proteome</keyword>
<evidence type="ECO:0000256" key="1">
    <source>
        <dbReference type="SAM" id="MobiDB-lite"/>
    </source>
</evidence>
<proteinExistence type="predicted"/>
<dbReference type="HOGENOM" id="CLU_126867_0_0_1"/>
<evidence type="ECO:0000313" key="3">
    <source>
        <dbReference type="Proteomes" id="UP000005225"/>
    </source>
</evidence>
<dbReference type="AlphaFoldDB" id="H0X756"/>
<dbReference type="EMBL" id="AAQR03138419">
    <property type="status" value="NOT_ANNOTATED_CDS"/>
    <property type="molecule type" value="Genomic_DNA"/>
</dbReference>
<dbReference type="eggNOG" id="ENOG502TDUK">
    <property type="taxonomic scope" value="Eukaryota"/>
</dbReference>
<dbReference type="Pfam" id="PF15666">
    <property type="entry name" value="HGAL"/>
    <property type="match status" value="1"/>
</dbReference>
<dbReference type="GO" id="GO:2000402">
    <property type="term" value="P:negative regulation of lymphocyte migration"/>
    <property type="evidence" value="ECO:0007669"/>
    <property type="project" value="Ensembl"/>
</dbReference>
<dbReference type="GO" id="GO:0003779">
    <property type="term" value="F:actin binding"/>
    <property type="evidence" value="ECO:0007669"/>
    <property type="project" value="Ensembl"/>
</dbReference>
<dbReference type="InParanoid" id="H0X756"/>
<feature type="region of interest" description="Disordered" evidence="1">
    <location>
        <begin position="158"/>
        <end position="178"/>
    </location>
</feature>
<feature type="region of interest" description="Disordered" evidence="1">
    <location>
        <begin position="132"/>
        <end position="151"/>
    </location>
</feature>
<dbReference type="PANTHER" id="PTHR35351">
    <property type="entry name" value="GERMINAL CENTER-ASSOCIATED SIGNALING AND MOTILITY-LIKE PROTEIN"/>
    <property type="match status" value="1"/>
</dbReference>
<evidence type="ECO:0000313" key="2">
    <source>
        <dbReference type="Ensembl" id="ENSOGAP00000011229.2"/>
    </source>
</evidence>
<organism evidence="2 3">
    <name type="scientific">Otolemur garnettii</name>
    <name type="common">Small-eared galago</name>
    <name type="synonym">Garnett's greater bushbaby</name>
    <dbReference type="NCBI Taxonomy" id="30611"/>
    <lineage>
        <taxon>Eukaryota</taxon>
        <taxon>Metazoa</taxon>
        <taxon>Chordata</taxon>
        <taxon>Craniata</taxon>
        <taxon>Vertebrata</taxon>
        <taxon>Euteleostomi</taxon>
        <taxon>Mammalia</taxon>
        <taxon>Eutheria</taxon>
        <taxon>Euarchontoglires</taxon>
        <taxon>Primates</taxon>
        <taxon>Strepsirrhini</taxon>
        <taxon>Lorisiformes</taxon>
        <taxon>Galagidae</taxon>
        <taxon>Otolemur</taxon>
    </lineage>
</organism>
<gene>
    <name evidence="2" type="primary">GCSAM</name>
</gene>
<dbReference type="STRING" id="30611.ENSOGAP00000011229"/>
<protein>
    <submittedName>
        <fullName evidence="2">Germinal center associated signaling and motility</fullName>
    </submittedName>
</protein>
<dbReference type="Proteomes" id="UP000005225">
    <property type="component" value="Unassembled WGS sequence"/>
</dbReference>
<dbReference type="OMA" id="RCWDCHI"/>
<dbReference type="GO" id="GO:0050855">
    <property type="term" value="P:regulation of B cell receptor signaling pathway"/>
    <property type="evidence" value="ECO:0007669"/>
    <property type="project" value="Ensembl"/>
</dbReference>
<name>H0X756_OTOGA</name>
<reference evidence="3" key="1">
    <citation type="submission" date="2011-03" db="EMBL/GenBank/DDBJ databases">
        <title>Version 3 of the genome sequence of Otolemur garnettii (Bushbaby).</title>
        <authorList>
            <consortium name="The Broad Institute Genome Sequencing Platform"/>
            <person name="Di Palma F."/>
            <person name="Johnson J."/>
            <person name="Lander E.S."/>
            <person name="Lindblad-Toh K."/>
            <person name="Jaffe D.B."/>
            <person name="Gnerre S."/>
            <person name="MacCallum I."/>
            <person name="Przybylski D."/>
            <person name="Ribeiro F.J."/>
            <person name="Burton J.N."/>
            <person name="Walker B.J."/>
            <person name="Sharpe T."/>
            <person name="Hall G."/>
        </authorList>
    </citation>
    <scope>NUCLEOTIDE SEQUENCE [LARGE SCALE GENOMIC DNA]</scope>
</reference>
<reference evidence="2" key="2">
    <citation type="submission" date="2025-08" db="UniProtKB">
        <authorList>
            <consortium name="Ensembl"/>
        </authorList>
    </citation>
    <scope>IDENTIFICATION</scope>
</reference>
<dbReference type="GO" id="GO:0019901">
    <property type="term" value="F:protein kinase binding"/>
    <property type="evidence" value="ECO:0007669"/>
    <property type="project" value="Ensembl"/>
</dbReference>
<dbReference type="GO" id="GO:0045159">
    <property type="term" value="F:myosin II binding"/>
    <property type="evidence" value="ECO:0007669"/>
    <property type="project" value="Ensembl"/>
</dbReference>
<sequence>MGNSLLRENRWQQDTQEMPWDLRLQTPKQRTSRCWDCHIADGCFCLPWKKIHIFKERQDSQKESEGMSSAPIQQDSSDQIYVEELCYTLIDHSVLPRRPSGNSSEGYYENVSCKAESPGESSRGTETEYSLLHMPSTPRHPPSPDDVYELLMPPSVSSHFLQQPHLPGTPPESHFSHF</sequence>
<reference evidence="2" key="3">
    <citation type="submission" date="2025-09" db="UniProtKB">
        <authorList>
            <consortium name="Ensembl"/>
        </authorList>
    </citation>
    <scope>IDENTIFICATION</scope>
</reference>
<feature type="region of interest" description="Disordered" evidence="1">
    <location>
        <begin position="98"/>
        <end position="127"/>
    </location>
</feature>
<dbReference type="PANTHER" id="PTHR35351:SF2">
    <property type="entry name" value="GERMINAL CENTER-ASSOCIATED SIGNALING AND MOTILITY PROTEIN"/>
    <property type="match status" value="1"/>
</dbReference>